<dbReference type="Pfam" id="PF13275">
    <property type="entry name" value="S4_2"/>
    <property type="match status" value="1"/>
</dbReference>
<reference evidence="2 3" key="1">
    <citation type="journal article" date="2015" name="Genome Announc.">
        <title>Expanding the biotechnology potential of lactobacilli through comparative genomics of 213 strains and associated genera.</title>
        <authorList>
            <person name="Sun Z."/>
            <person name="Harris H.M."/>
            <person name="McCann A."/>
            <person name="Guo C."/>
            <person name="Argimon S."/>
            <person name="Zhang W."/>
            <person name="Yang X."/>
            <person name="Jeffery I.B."/>
            <person name="Cooney J.C."/>
            <person name="Kagawa T.F."/>
            <person name="Liu W."/>
            <person name="Song Y."/>
            <person name="Salvetti E."/>
            <person name="Wrobel A."/>
            <person name="Rasinkangas P."/>
            <person name="Parkhill J."/>
            <person name="Rea M.C."/>
            <person name="O'Sullivan O."/>
            <person name="Ritari J."/>
            <person name="Douillard F.P."/>
            <person name="Paul Ross R."/>
            <person name="Yang R."/>
            <person name="Briner A.E."/>
            <person name="Felis G.E."/>
            <person name="de Vos W.M."/>
            <person name="Barrangou R."/>
            <person name="Klaenhammer T.R."/>
            <person name="Caufield P.W."/>
            <person name="Cui Y."/>
            <person name="Zhang H."/>
            <person name="O'Toole P.W."/>
        </authorList>
    </citation>
    <scope>NUCLEOTIDE SEQUENCE [LARGE SCALE GENOMIC DNA]</scope>
    <source>
        <strain evidence="2 3">DSM 20534</strain>
    </source>
</reference>
<sequence>MASKGAVLITNFKLKGDYITLAQFLKELTYISSGGQAKWFLAENTVYVNGESEQRRGKKLHSGDQVKIGQDEFMIQGLLVD</sequence>
<evidence type="ECO:0000256" key="1">
    <source>
        <dbReference type="PROSITE-ProRule" id="PRU00182"/>
    </source>
</evidence>
<dbReference type="InterPro" id="IPR014330">
    <property type="entry name" value="RNA-bd_S4-rel_YaaA"/>
</dbReference>
<organism evidence="2 3">
    <name type="scientific">Amylolactobacillus amylotrophicus DSM 20534</name>
    <dbReference type="NCBI Taxonomy" id="1423722"/>
    <lineage>
        <taxon>Bacteria</taxon>
        <taxon>Bacillati</taxon>
        <taxon>Bacillota</taxon>
        <taxon>Bacilli</taxon>
        <taxon>Lactobacillales</taxon>
        <taxon>Lactobacillaceae</taxon>
        <taxon>Amylolactobacillus</taxon>
    </lineage>
</organism>
<proteinExistence type="predicted"/>
<keyword evidence="1" id="KW-0694">RNA-binding</keyword>
<name>A0A0R1H2S4_9LACO</name>
<dbReference type="AlphaFoldDB" id="A0A0R1H2S4"/>
<keyword evidence="3" id="KW-1185">Reference proteome</keyword>
<dbReference type="SUPFAM" id="SSF55174">
    <property type="entry name" value="Alpha-L RNA-binding motif"/>
    <property type="match status" value="1"/>
</dbReference>
<protein>
    <submittedName>
        <fullName evidence="2">Uncharacterized protein</fullName>
    </submittedName>
</protein>
<gene>
    <name evidence="2" type="ORF">FC62_GL001174</name>
</gene>
<dbReference type="InterPro" id="IPR036986">
    <property type="entry name" value="S4_RNA-bd_sf"/>
</dbReference>
<dbReference type="RefSeq" id="WP_054746088.1">
    <property type="nucleotide sequence ID" value="NZ_AZCV01000004.1"/>
</dbReference>
<dbReference type="NCBIfam" id="TIGR02988">
    <property type="entry name" value="YaaA_near_RecF"/>
    <property type="match status" value="1"/>
</dbReference>
<dbReference type="GO" id="GO:0003723">
    <property type="term" value="F:RNA binding"/>
    <property type="evidence" value="ECO:0007669"/>
    <property type="project" value="UniProtKB-KW"/>
</dbReference>
<dbReference type="PROSITE" id="PS50889">
    <property type="entry name" value="S4"/>
    <property type="match status" value="1"/>
</dbReference>
<dbReference type="PATRIC" id="fig|1423722.3.peg.1197"/>
<accession>A0A0R1H2S4</accession>
<evidence type="ECO:0000313" key="3">
    <source>
        <dbReference type="Proteomes" id="UP000050909"/>
    </source>
</evidence>
<dbReference type="Proteomes" id="UP000050909">
    <property type="component" value="Unassembled WGS sequence"/>
</dbReference>
<dbReference type="Gene3D" id="3.10.290.10">
    <property type="entry name" value="RNA-binding S4 domain"/>
    <property type="match status" value="1"/>
</dbReference>
<dbReference type="EMBL" id="AZCV01000004">
    <property type="protein sequence ID" value="KRK37562.1"/>
    <property type="molecule type" value="Genomic_DNA"/>
</dbReference>
<comment type="caution">
    <text evidence="2">The sequence shown here is derived from an EMBL/GenBank/DDBJ whole genome shotgun (WGS) entry which is preliminary data.</text>
</comment>
<evidence type="ECO:0000313" key="2">
    <source>
        <dbReference type="EMBL" id="KRK37562.1"/>
    </source>
</evidence>
<dbReference type="CDD" id="cd00165">
    <property type="entry name" value="S4"/>
    <property type="match status" value="1"/>
</dbReference>